<dbReference type="AlphaFoldDB" id="A0A5B6VMV5"/>
<dbReference type="OrthoDB" id="999590at2759"/>
<dbReference type="EMBL" id="SMMG02000006">
    <property type="protein sequence ID" value="KAA3470314.1"/>
    <property type="molecule type" value="Genomic_DNA"/>
</dbReference>
<dbReference type="PANTHER" id="PTHR48464">
    <property type="match status" value="1"/>
</dbReference>
<comment type="caution">
    <text evidence="1">The sequence shown here is derived from an EMBL/GenBank/DDBJ whole genome shotgun (WGS) entry which is preliminary data.</text>
</comment>
<organism evidence="1 2">
    <name type="scientific">Gossypium australe</name>
    <dbReference type="NCBI Taxonomy" id="47621"/>
    <lineage>
        <taxon>Eukaryota</taxon>
        <taxon>Viridiplantae</taxon>
        <taxon>Streptophyta</taxon>
        <taxon>Embryophyta</taxon>
        <taxon>Tracheophyta</taxon>
        <taxon>Spermatophyta</taxon>
        <taxon>Magnoliopsida</taxon>
        <taxon>eudicotyledons</taxon>
        <taxon>Gunneridae</taxon>
        <taxon>Pentapetalae</taxon>
        <taxon>rosids</taxon>
        <taxon>malvids</taxon>
        <taxon>Malvales</taxon>
        <taxon>Malvaceae</taxon>
        <taxon>Malvoideae</taxon>
        <taxon>Gossypium</taxon>
    </lineage>
</organism>
<evidence type="ECO:0000313" key="1">
    <source>
        <dbReference type="EMBL" id="KAA3470314.1"/>
    </source>
</evidence>
<protein>
    <submittedName>
        <fullName evidence="1">WD repeat-containing 24</fullName>
    </submittedName>
</protein>
<proteinExistence type="predicted"/>
<reference evidence="2" key="1">
    <citation type="journal article" date="2019" name="Plant Biotechnol. J.">
        <title>Genome sequencing of the Australian wild diploid species Gossypium australe highlights disease resistance and delayed gland morphogenesis.</title>
        <authorList>
            <person name="Cai Y."/>
            <person name="Cai X."/>
            <person name="Wang Q."/>
            <person name="Wang P."/>
            <person name="Zhang Y."/>
            <person name="Cai C."/>
            <person name="Xu Y."/>
            <person name="Wang K."/>
            <person name="Zhou Z."/>
            <person name="Wang C."/>
            <person name="Geng S."/>
            <person name="Li B."/>
            <person name="Dong Q."/>
            <person name="Hou Y."/>
            <person name="Wang H."/>
            <person name="Ai P."/>
            <person name="Liu Z."/>
            <person name="Yi F."/>
            <person name="Sun M."/>
            <person name="An G."/>
            <person name="Cheng J."/>
            <person name="Zhang Y."/>
            <person name="Shi Q."/>
            <person name="Xie Y."/>
            <person name="Shi X."/>
            <person name="Chang Y."/>
            <person name="Huang F."/>
            <person name="Chen Y."/>
            <person name="Hong S."/>
            <person name="Mi L."/>
            <person name="Sun Q."/>
            <person name="Zhang L."/>
            <person name="Zhou B."/>
            <person name="Peng R."/>
            <person name="Zhang X."/>
            <person name="Liu F."/>
        </authorList>
    </citation>
    <scope>NUCLEOTIDE SEQUENCE [LARGE SCALE GENOMIC DNA]</scope>
    <source>
        <strain evidence="2">cv. PA1801</strain>
    </source>
</reference>
<accession>A0A5B6VMV5</accession>
<sequence length="156" mass="17186">MSIDPIETKLGEGLPSNVIDDNESNIIVMSGFPQSSAFSQNSRGTKRKWVPEEDIALVACMVDLYNVETYNADTGFKSHKAVGQFRHRSFPYYDQLASIYAKDRSTGKVAQTTAYIVEKIDAKVIATVNNLEEGNNYGGCEDDVSLDEMDVSATQS</sequence>
<dbReference type="Proteomes" id="UP000325315">
    <property type="component" value="Unassembled WGS sequence"/>
</dbReference>
<dbReference type="PANTHER" id="PTHR48464:SF1">
    <property type="entry name" value="MYB_SANT-LIKE DOMAIN-CONTAINING PROTEIN"/>
    <property type="match status" value="1"/>
</dbReference>
<evidence type="ECO:0000313" key="2">
    <source>
        <dbReference type="Proteomes" id="UP000325315"/>
    </source>
</evidence>
<name>A0A5B6VMV5_9ROSI</name>
<keyword evidence="2" id="KW-1185">Reference proteome</keyword>
<gene>
    <name evidence="1" type="ORF">EPI10_016030</name>
</gene>